<evidence type="ECO:0000313" key="2">
    <source>
        <dbReference type="Proteomes" id="UP000001491"/>
    </source>
</evidence>
<evidence type="ECO:0000313" key="1">
    <source>
        <dbReference type="EMBL" id="CAT05090.1"/>
    </source>
</evidence>
<organism evidence="1 2">
    <name type="scientific">Mesomycoplasma conjunctivae (strain ATCC 25834 / NCTC 10147 / HRC/581)</name>
    <name type="common">Mycoplasma conjunctivae</name>
    <dbReference type="NCBI Taxonomy" id="572263"/>
    <lineage>
        <taxon>Bacteria</taxon>
        <taxon>Bacillati</taxon>
        <taxon>Mycoplasmatota</taxon>
        <taxon>Mycoplasmoidales</taxon>
        <taxon>Metamycoplasmataceae</taxon>
        <taxon>Mesomycoplasma</taxon>
    </lineage>
</organism>
<proteinExistence type="predicted"/>
<dbReference type="KEGG" id="mco:MCJ_004020"/>
<reference evidence="2" key="1">
    <citation type="journal article" date="2009" name="BMC Bioinformatics">
        <title>The Mycoplasma conjunctivae genome sequencing, annotation and analysis.</title>
        <authorList>
            <person name="Calderon-Copete S.P."/>
            <person name="Wigger G."/>
            <person name="Wunderlin C."/>
            <person name="Schmidheini T."/>
            <person name="Frey J."/>
            <person name="Quail M.A."/>
            <person name="Falquet L."/>
        </authorList>
    </citation>
    <scope>NUCLEOTIDE SEQUENCE [LARGE SCALE GENOMIC DNA]</scope>
    <source>
        <strain evidence="2">ATCC 25834 / NCTC 10147 / HRC/581</strain>
    </source>
</reference>
<dbReference type="HOGENOM" id="CLU_295929_0_0_14"/>
<protein>
    <submittedName>
        <fullName evidence="1">HYPOTHETICAL Lppt protein</fullName>
    </submittedName>
</protein>
<name>C5J6J7_MESCH</name>
<gene>
    <name evidence="1" type="ordered locus">MCJ_004020</name>
</gene>
<sequence length="947" mass="104204">MKKPNFKTSLIIGLSAVAALTIVVAPIVAVRAKANDYQRKLNASSQEIAKAVAFKSNFDFTRDDFIQLASSLTVNEAYKNRISAQSALDLHNDKTYSFELIDIVDLSPLKAKAPNMQFELRTISATEDANNITKAEGGEIKGAILIGIDEKNKLYYSSSANILGFASPSTNAFANFIIDQNTSKIQLSSASILKYQSPSTLAIAFQKTFEKELAANNNQNALAFAKTVAAFGGLSLFDQTQKPTILPANYSLAAKVDEQNRLSFAKVDSSTGELSIILELINSNNNEKQEVILNFSKISGLSQNLTSQLASTFSKYYKIKDNLANLLATNKLSLAQVLYSSTIPSVLAQSDEFKDKSLADIQKFDFWFEQRDQQQSLQFDTEKNGIQASDFSIDFPKTNGNESQFSAPDASVVANLINNGEIMVTLKFNSNVNKSDKVPNGVDLIDGKDELSQKIDVVVDARGDVYKTVVANYFKNTNKIEVDPKSNINIAISQDDLDAALSPFLGKKLSSQLLEKSGQQLFSILDRTGVEIPSDSGDDQKTPAGQYLKSILENLLTQNHLPENTFIELQSSYFNNYALEIILSDAQKVITRFSLPIANVVKSNLAYNAATAYNADIFVDFSNASSSSEQKYKTNSLINNKFQWEADQSDIEVQKDGIQIKSEKSLTLSNTEAIKTTYNKDASQLTNVKDGLIYLAFKPSQLPTSGKLYLLKSDSKNPNGQVNIFIQKAPDFQTTPNFEKFKDSYLIGLEYQGIKSSNSVTEIPTLIALLTKSKSFDVLPGTESATNVSPNTDNKILSIIDKSEKTAKENILKKFDNLKFFSFFNGGTVDQDFAIGKDQSVLLEIRVQENRLKFVLRSSIAKDPLGDAIESEFNLKDSTSLDDSLAALLKRGLDFSQIGGKDKAETAGDITFQALAVFNKNATGDIDSVSARQAIAKKFIEQYFNKK</sequence>
<dbReference type="AlphaFoldDB" id="C5J6J7"/>
<dbReference type="NCBIfam" id="NF038058">
    <property type="entry name" value="adhes_P110_Nter"/>
    <property type="match status" value="1"/>
</dbReference>
<accession>C5J6J7</accession>
<keyword evidence="2" id="KW-1185">Reference proteome</keyword>
<dbReference type="EMBL" id="FM864216">
    <property type="protein sequence ID" value="CAT05090.1"/>
    <property type="molecule type" value="Genomic_DNA"/>
</dbReference>
<dbReference type="Proteomes" id="UP000001491">
    <property type="component" value="Chromosome"/>
</dbReference>
<dbReference type="eggNOG" id="ENOG5031YSV">
    <property type="taxonomic scope" value="Bacteria"/>
</dbReference>